<dbReference type="Proteomes" id="UP001497623">
    <property type="component" value="Unassembled WGS sequence"/>
</dbReference>
<accession>A0AAV2PQA4</accession>
<name>A0AAV2PQA4_MEGNR</name>
<proteinExistence type="predicted"/>
<keyword evidence="3" id="KW-1185">Reference proteome</keyword>
<dbReference type="AlphaFoldDB" id="A0AAV2PQA4"/>
<protein>
    <recommendedName>
        <fullName evidence="4">Non-structural maintenance of chromosomes element 4</fullName>
    </recommendedName>
</protein>
<evidence type="ECO:0000313" key="2">
    <source>
        <dbReference type="EMBL" id="CAL4063078.1"/>
    </source>
</evidence>
<evidence type="ECO:0008006" key="4">
    <source>
        <dbReference type="Google" id="ProtNLM"/>
    </source>
</evidence>
<gene>
    <name evidence="2" type="ORF">MNOR_LOCUS3062</name>
</gene>
<organism evidence="2 3">
    <name type="scientific">Meganyctiphanes norvegica</name>
    <name type="common">Northern krill</name>
    <name type="synonym">Thysanopoda norvegica</name>
    <dbReference type="NCBI Taxonomy" id="48144"/>
    <lineage>
        <taxon>Eukaryota</taxon>
        <taxon>Metazoa</taxon>
        <taxon>Ecdysozoa</taxon>
        <taxon>Arthropoda</taxon>
        <taxon>Crustacea</taxon>
        <taxon>Multicrustacea</taxon>
        <taxon>Malacostraca</taxon>
        <taxon>Eumalacostraca</taxon>
        <taxon>Eucarida</taxon>
        <taxon>Euphausiacea</taxon>
        <taxon>Euphausiidae</taxon>
        <taxon>Meganyctiphanes</taxon>
    </lineage>
</organism>
<feature type="compositionally biased region" description="Polar residues" evidence="1">
    <location>
        <begin position="161"/>
        <end position="172"/>
    </location>
</feature>
<evidence type="ECO:0000256" key="1">
    <source>
        <dbReference type="SAM" id="MobiDB-lite"/>
    </source>
</evidence>
<dbReference type="EMBL" id="CAXKWB010001004">
    <property type="protein sequence ID" value="CAL4063078.1"/>
    <property type="molecule type" value="Genomic_DNA"/>
</dbReference>
<evidence type="ECO:0000313" key="3">
    <source>
        <dbReference type="Proteomes" id="UP001497623"/>
    </source>
</evidence>
<feature type="non-terminal residue" evidence="2">
    <location>
        <position position="353"/>
    </location>
</feature>
<sequence>MTSIASLTKMSSQSDDVSQQIREEYRNIQQEIQEKSDADGTACFDLIELRKYVLKANETFISVKTSFDTNEEEETLKRSLLRKKIRESPFDPNNSRTEKLICQYFSNLMMDLNKILRKDLWRFGTAADMLFKRAIGMENMYSALEYEAPQAPLKQSKPRSDNTVSSKKTQPTKVNIDDIETKDESAEVVRVLGILKKTFRENGKKPVEYIRFVVDPDKGTRILYTILNQSLFDLYTIIWSQTARNGNVPLIFSSRSPFGEVNIDDIETKDESAEVVRVLDFLENNIFNNYINNDSCSAQYLHERISSKIKITIRASKRHGTERPIARLSVISIMLQYINHSTARHNNGCSYGD</sequence>
<comment type="caution">
    <text evidence="2">The sequence shown here is derived from an EMBL/GenBank/DDBJ whole genome shotgun (WGS) entry which is preliminary data.</text>
</comment>
<reference evidence="2 3" key="1">
    <citation type="submission" date="2024-05" db="EMBL/GenBank/DDBJ databases">
        <authorList>
            <person name="Wallberg A."/>
        </authorList>
    </citation>
    <scope>NUCLEOTIDE SEQUENCE [LARGE SCALE GENOMIC DNA]</scope>
</reference>
<feature type="region of interest" description="Disordered" evidence="1">
    <location>
        <begin position="151"/>
        <end position="172"/>
    </location>
</feature>